<reference evidence="5 6" key="1">
    <citation type="submission" date="2020-05" db="EMBL/GenBank/DDBJ databases">
        <title>WGS assembly of Panicum virgatum.</title>
        <authorList>
            <person name="Lovell J.T."/>
            <person name="Jenkins J."/>
            <person name="Shu S."/>
            <person name="Juenger T.E."/>
            <person name="Schmutz J."/>
        </authorList>
    </citation>
    <scope>NUCLEOTIDE SEQUENCE [LARGE SCALE GENOMIC DNA]</scope>
    <source>
        <strain evidence="6">cv. AP13</strain>
    </source>
</reference>
<dbReference type="InterPro" id="IPR011990">
    <property type="entry name" value="TPR-like_helical_dom_sf"/>
</dbReference>
<keyword evidence="6" id="KW-1185">Reference proteome</keyword>
<dbReference type="Pfam" id="PF01535">
    <property type="entry name" value="PPR"/>
    <property type="match status" value="1"/>
</dbReference>
<comment type="caution">
    <text evidence="5">The sequence shown here is derived from an EMBL/GenBank/DDBJ whole genome shotgun (WGS) entry which is preliminary data.</text>
</comment>
<dbReference type="PANTHER" id="PTHR47939:SF5">
    <property type="entry name" value="PENTACOTRIPEPTIDE-REPEAT REGION OF PRORP DOMAIN-CONTAINING PROTEIN"/>
    <property type="match status" value="1"/>
</dbReference>
<dbReference type="PANTHER" id="PTHR47939">
    <property type="entry name" value="MEMBRANE-ASSOCIATED SALT-INDUCIBLE PROTEIN-LIKE"/>
    <property type="match status" value="1"/>
</dbReference>
<dbReference type="Pfam" id="PF13812">
    <property type="entry name" value="PPR_3"/>
    <property type="match status" value="1"/>
</dbReference>
<organism evidence="5 6">
    <name type="scientific">Panicum virgatum</name>
    <name type="common">Blackwell switchgrass</name>
    <dbReference type="NCBI Taxonomy" id="38727"/>
    <lineage>
        <taxon>Eukaryota</taxon>
        <taxon>Viridiplantae</taxon>
        <taxon>Streptophyta</taxon>
        <taxon>Embryophyta</taxon>
        <taxon>Tracheophyta</taxon>
        <taxon>Spermatophyta</taxon>
        <taxon>Magnoliopsida</taxon>
        <taxon>Liliopsida</taxon>
        <taxon>Poales</taxon>
        <taxon>Poaceae</taxon>
        <taxon>PACMAD clade</taxon>
        <taxon>Panicoideae</taxon>
        <taxon>Panicodae</taxon>
        <taxon>Paniceae</taxon>
        <taxon>Panicinae</taxon>
        <taxon>Panicum</taxon>
        <taxon>Panicum sect. Hiantes</taxon>
    </lineage>
</organism>
<protein>
    <recommendedName>
        <fullName evidence="7">Pentatricopeptide repeat-containing protein</fullName>
    </recommendedName>
</protein>
<gene>
    <name evidence="5" type="ORF">PVAP13_2KG446800</name>
</gene>
<name>A0A8T0WLG1_PANVG</name>
<proteinExistence type="inferred from homology"/>
<evidence type="ECO:0000256" key="3">
    <source>
        <dbReference type="ARBA" id="ARBA00022946"/>
    </source>
</evidence>
<evidence type="ECO:0000256" key="4">
    <source>
        <dbReference type="PROSITE-ProRule" id="PRU00708"/>
    </source>
</evidence>
<evidence type="ECO:0000313" key="6">
    <source>
        <dbReference type="Proteomes" id="UP000823388"/>
    </source>
</evidence>
<dbReference type="NCBIfam" id="TIGR00756">
    <property type="entry name" value="PPR"/>
    <property type="match status" value="4"/>
</dbReference>
<comment type="similarity">
    <text evidence="1">Belongs to the PPR family. P subfamily.</text>
</comment>
<feature type="repeat" description="PPR" evidence="4">
    <location>
        <begin position="395"/>
        <end position="429"/>
    </location>
</feature>
<dbReference type="InterPro" id="IPR050667">
    <property type="entry name" value="PPR-containing_protein"/>
</dbReference>
<dbReference type="Gene3D" id="1.25.40.10">
    <property type="entry name" value="Tetratricopeptide repeat domain"/>
    <property type="match status" value="3"/>
</dbReference>
<evidence type="ECO:0000256" key="2">
    <source>
        <dbReference type="ARBA" id="ARBA00022737"/>
    </source>
</evidence>
<dbReference type="InterPro" id="IPR002885">
    <property type="entry name" value="PPR_rpt"/>
</dbReference>
<feature type="repeat" description="PPR" evidence="4">
    <location>
        <begin position="254"/>
        <end position="288"/>
    </location>
</feature>
<feature type="repeat" description="PPR" evidence="4">
    <location>
        <begin position="289"/>
        <end position="323"/>
    </location>
</feature>
<dbReference type="AlphaFoldDB" id="A0A8T0WLG1"/>
<dbReference type="Pfam" id="PF13041">
    <property type="entry name" value="PPR_2"/>
    <property type="match status" value="1"/>
</dbReference>
<dbReference type="EMBL" id="CM029039">
    <property type="protein sequence ID" value="KAG2645493.1"/>
    <property type="molecule type" value="Genomic_DNA"/>
</dbReference>
<dbReference type="Pfam" id="PF12854">
    <property type="entry name" value="PPR_1"/>
    <property type="match status" value="1"/>
</dbReference>
<keyword evidence="3" id="KW-0809">Transit peptide</keyword>
<sequence>MDAAGTRGRDLTADPSSRFFVDAAHPYASAAATALTSHRAKSKWSHLSSIPVPSPLPASAAAAVLLLLRRRPHTALRFHAFALRRLLPSHSAPPLVLSASAVHVAAASRLRGAALAVLSSASRHYSPAQIFNALAATYRRFASAPFVFDLLLLAYLRSRRDAVAAASVARRILAAGGRPLPTTAAALLRSLPSSAAALDMYHQIYTHSTPQKNHMLLPTVHTFNSLLLAFYREGKCDEFKIVLQEMGKYSCKHNVCTYSIRMVEHCDCRDVGKARGLWDEMIQEGIQPDVTAYNTMIGGYCRAGEVGMAEEMFKNMEMGGIDPSATTFEWLVRGHCMVGDAEAAMLVCADMRRRGFGLASEVVEEFLDALCQNGRVQDGLGVLREEMRREEFVPTRRSYEVLIKGFCDEGEVEVAMRLQAEMAGKGFNAGSEVYHAFVRAYEKSQDYEMVEKLRKEMLVMRT</sequence>
<evidence type="ECO:0000256" key="1">
    <source>
        <dbReference type="ARBA" id="ARBA00007626"/>
    </source>
</evidence>
<dbReference type="Proteomes" id="UP000823388">
    <property type="component" value="Chromosome 2K"/>
</dbReference>
<evidence type="ECO:0008006" key="7">
    <source>
        <dbReference type="Google" id="ProtNLM"/>
    </source>
</evidence>
<dbReference type="PROSITE" id="PS51375">
    <property type="entry name" value="PPR"/>
    <property type="match status" value="3"/>
</dbReference>
<keyword evidence="2" id="KW-0677">Repeat</keyword>
<evidence type="ECO:0000313" key="5">
    <source>
        <dbReference type="EMBL" id="KAG2645493.1"/>
    </source>
</evidence>
<accession>A0A8T0WLG1</accession>
<dbReference type="OrthoDB" id="185373at2759"/>